<sequence length="1023" mass="112911">MLVVAASAYVKGMAQEKTEVRGVVRDAETQQGMAGVTVAASGATVKTDSIGSYRMEVGPNAVLTFSSVGYESVEIPVNSRRVVDVMLQKSTTALDQVVVIGYGTQRKSDLTGSVGSISERTLKERPASSVNEMLAGRISGVQVNVNSGRPGGFTNVRVRGFSSINSSNDPLYVIDGVMTESMGFINPTDIVSIEILKDASSTAIYGARGANGVILITTKRGKSGFSEVNYNVDVSTPTLGPNMPKYLNAREYLQVEDIAYRNIEKYDPVGWADGKYELRNPALNRTDPRLFDSEGNPLYDTDWMDEATQHRISQNHQLGITGGSDSRSYAVSLGYRDDQGLIKTSYMKRYNGRLTFDDQVRDWLKVGGTLTYNYQTENRVDQDYLPIRMIAEGLPFLPVKYPDGSWSANRDYPYAEASLNPIQYLYERKYILNTQTALGNIYSNIRLFEGLEMRTELGTSNITQEINTSVSRGLSIMGEQGSASVNNGRTNFWSLDHYFTYNNSLSDVHSINAMLGMSWQESSAFGINVSVQNFPSDYFGFNNIGAGSNNPIYGSGASRFSFNSYFGRVNYSMFNKYLLTVTGRIDGSSKFGDNYKYAFFPSAALAWRVSDEPFLRQNEVVSNLKLRMSYGVTGNSEIPPYSSLSLLNSGYIAVLGDQRVGGTGIGRLANPDLRWEKTAQSDVGVELGLFNNRIAIEGDLYYRKTTDMLLDAPVPRSSGYATIRRNVGSMENKGIELTVNSRNIESNAFSWKTTFNISMNRNKVLSLATPSDIIGVGGVVFINPTNIIREGAPVGSFYGLIREGIWSEAEREEAAKFASYRNGLPILPGDIKYRDVNGDYAITDADRMIIGNGSPDGWGALVNEFTYRNWGLTVDLQYAYGNDVFELSMGSSEDRVALANSYRTVLNAWTPENQHSIIPELRDTRAGYVINEDTHWLKDGSFVRGRNLALSYTLPSGMTQRWGVNQLRVYASLQNFFLIVSDEVNGDPETVGTGFGAGAFSQGLTYHAYPKPTLYMLGVNVSF</sequence>
<keyword evidence="6 8" id="KW-0472">Membrane</keyword>
<dbReference type="InterPro" id="IPR037066">
    <property type="entry name" value="Plug_dom_sf"/>
</dbReference>
<dbReference type="NCBIfam" id="TIGR04057">
    <property type="entry name" value="SusC_RagA_signa"/>
    <property type="match status" value="1"/>
</dbReference>
<dbReference type="Pfam" id="PF07715">
    <property type="entry name" value="Plug"/>
    <property type="match status" value="1"/>
</dbReference>
<name>A0ABQ1L2D0_9SPHI</name>
<keyword evidence="4 8" id="KW-0812">Transmembrane</keyword>
<dbReference type="Pfam" id="PF00593">
    <property type="entry name" value="TonB_dep_Rec_b-barrel"/>
    <property type="match status" value="1"/>
</dbReference>
<dbReference type="SUPFAM" id="SSF56935">
    <property type="entry name" value="Porins"/>
    <property type="match status" value="1"/>
</dbReference>
<evidence type="ECO:0000256" key="9">
    <source>
        <dbReference type="RuleBase" id="RU003357"/>
    </source>
</evidence>
<dbReference type="Gene3D" id="2.60.40.1120">
    <property type="entry name" value="Carboxypeptidase-like, regulatory domain"/>
    <property type="match status" value="1"/>
</dbReference>
<keyword evidence="3 8" id="KW-1134">Transmembrane beta strand</keyword>
<evidence type="ECO:0000256" key="6">
    <source>
        <dbReference type="ARBA" id="ARBA00023136"/>
    </source>
</evidence>
<dbReference type="NCBIfam" id="TIGR04056">
    <property type="entry name" value="OMP_RagA_SusC"/>
    <property type="match status" value="1"/>
</dbReference>
<feature type="domain" description="TonB-dependent receptor-like beta-barrel" evidence="10">
    <location>
        <begin position="427"/>
        <end position="756"/>
    </location>
</feature>
<dbReference type="EMBL" id="BMIK01000001">
    <property type="protein sequence ID" value="GGC15518.1"/>
    <property type="molecule type" value="Genomic_DNA"/>
</dbReference>
<evidence type="ECO:0000259" key="10">
    <source>
        <dbReference type="Pfam" id="PF00593"/>
    </source>
</evidence>
<evidence type="ECO:0000256" key="5">
    <source>
        <dbReference type="ARBA" id="ARBA00023077"/>
    </source>
</evidence>
<keyword evidence="7 8" id="KW-0998">Cell outer membrane</keyword>
<evidence type="ECO:0000313" key="13">
    <source>
        <dbReference type="Proteomes" id="UP000597338"/>
    </source>
</evidence>
<evidence type="ECO:0000256" key="4">
    <source>
        <dbReference type="ARBA" id="ARBA00022692"/>
    </source>
</evidence>
<keyword evidence="13" id="KW-1185">Reference proteome</keyword>
<dbReference type="InterPro" id="IPR039426">
    <property type="entry name" value="TonB-dep_rcpt-like"/>
</dbReference>
<dbReference type="InterPro" id="IPR008969">
    <property type="entry name" value="CarboxyPept-like_regulatory"/>
</dbReference>
<gene>
    <name evidence="12" type="ORF">GCM10011386_04160</name>
</gene>
<dbReference type="Gene3D" id="2.170.130.10">
    <property type="entry name" value="TonB-dependent receptor, plug domain"/>
    <property type="match status" value="1"/>
</dbReference>
<proteinExistence type="inferred from homology"/>
<dbReference type="Gene3D" id="2.40.170.20">
    <property type="entry name" value="TonB-dependent receptor, beta-barrel domain"/>
    <property type="match status" value="1"/>
</dbReference>
<dbReference type="InterPro" id="IPR023996">
    <property type="entry name" value="TonB-dep_OMP_SusC/RagA"/>
</dbReference>
<evidence type="ECO:0000256" key="1">
    <source>
        <dbReference type="ARBA" id="ARBA00004571"/>
    </source>
</evidence>
<comment type="caution">
    <text evidence="12">The sequence shown here is derived from an EMBL/GenBank/DDBJ whole genome shotgun (WGS) entry which is preliminary data.</text>
</comment>
<dbReference type="InterPro" id="IPR000531">
    <property type="entry name" value="Beta-barrel_TonB"/>
</dbReference>
<comment type="similarity">
    <text evidence="8 9">Belongs to the TonB-dependent receptor family.</text>
</comment>
<evidence type="ECO:0000256" key="7">
    <source>
        <dbReference type="ARBA" id="ARBA00023237"/>
    </source>
</evidence>
<evidence type="ECO:0000259" key="11">
    <source>
        <dbReference type="Pfam" id="PF07715"/>
    </source>
</evidence>
<accession>A0ABQ1L2D0</accession>
<reference evidence="13" key="1">
    <citation type="journal article" date="2019" name="Int. J. Syst. Evol. Microbiol.">
        <title>The Global Catalogue of Microorganisms (GCM) 10K type strain sequencing project: providing services to taxonomists for standard genome sequencing and annotation.</title>
        <authorList>
            <consortium name="The Broad Institute Genomics Platform"/>
            <consortium name="The Broad Institute Genome Sequencing Center for Infectious Disease"/>
            <person name="Wu L."/>
            <person name="Ma J."/>
        </authorList>
    </citation>
    <scope>NUCLEOTIDE SEQUENCE [LARGE SCALE GENOMIC DNA]</scope>
    <source>
        <strain evidence="13">CGMCC 1.15342</strain>
    </source>
</reference>
<feature type="domain" description="TonB-dependent receptor plug" evidence="11">
    <location>
        <begin position="107"/>
        <end position="213"/>
    </location>
</feature>
<evidence type="ECO:0000313" key="12">
    <source>
        <dbReference type="EMBL" id="GGC15518.1"/>
    </source>
</evidence>
<dbReference type="InterPro" id="IPR036942">
    <property type="entry name" value="Beta-barrel_TonB_sf"/>
</dbReference>
<evidence type="ECO:0000256" key="2">
    <source>
        <dbReference type="ARBA" id="ARBA00022448"/>
    </source>
</evidence>
<dbReference type="InterPro" id="IPR012910">
    <property type="entry name" value="Plug_dom"/>
</dbReference>
<dbReference type="PROSITE" id="PS52016">
    <property type="entry name" value="TONB_DEPENDENT_REC_3"/>
    <property type="match status" value="1"/>
</dbReference>
<dbReference type="Proteomes" id="UP000597338">
    <property type="component" value="Unassembled WGS sequence"/>
</dbReference>
<comment type="subcellular location">
    <subcellularLocation>
        <location evidence="1 8">Cell outer membrane</location>
        <topology evidence="1 8">Multi-pass membrane protein</topology>
    </subcellularLocation>
</comment>
<dbReference type="InterPro" id="IPR023997">
    <property type="entry name" value="TonB-dep_OMP_SusC/RagA_CS"/>
</dbReference>
<dbReference type="Pfam" id="PF13715">
    <property type="entry name" value="CarbopepD_reg_2"/>
    <property type="match status" value="1"/>
</dbReference>
<dbReference type="SUPFAM" id="SSF49464">
    <property type="entry name" value="Carboxypeptidase regulatory domain-like"/>
    <property type="match status" value="1"/>
</dbReference>
<organism evidence="12 13">
    <name type="scientific">Parapedobacter defluvii</name>
    <dbReference type="NCBI Taxonomy" id="2045106"/>
    <lineage>
        <taxon>Bacteria</taxon>
        <taxon>Pseudomonadati</taxon>
        <taxon>Bacteroidota</taxon>
        <taxon>Sphingobacteriia</taxon>
        <taxon>Sphingobacteriales</taxon>
        <taxon>Sphingobacteriaceae</taxon>
        <taxon>Parapedobacter</taxon>
    </lineage>
</organism>
<protein>
    <submittedName>
        <fullName evidence="12">SusC/RagA family TonB-linked outer membrane protein</fullName>
    </submittedName>
</protein>
<evidence type="ECO:0000256" key="8">
    <source>
        <dbReference type="PROSITE-ProRule" id="PRU01360"/>
    </source>
</evidence>
<keyword evidence="5 9" id="KW-0798">TonB box</keyword>
<keyword evidence="2 8" id="KW-0813">Transport</keyword>
<evidence type="ECO:0000256" key="3">
    <source>
        <dbReference type="ARBA" id="ARBA00022452"/>
    </source>
</evidence>